<keyword evidence="1" id="KW-0969">Cilium</keyword>
<dbReference type="Proteomes" id="UP000670947">
    <property type="component" value="Unassembled WGS sequence"/>
</dbReference>
<gene>
    <name evidence="1" type="ORF">I8J29_27440</name>
</gene>
<evidence type="ECO:0000313" key="1">
    <source>
        <dbReference type="EMBL" id="MBO7747931.1"/>
    </source>
</evidence>
<reference evidence="1 2" key="1">
    <citation type="submission" date="2021-03" db="EMBL/GenBank/DDBJ databases">
        <title>Paenibacillus artemisicola MWE-103 whole genome sequence.</title>
        <authorList>
            <person name="Ham Y.J."/>
        </authorList>
    </citation>
    <scope>NUCLEOTIDE SEQUENCE [LARGE SCALE GENOMIC DNA]</scope>
    <source>
        <strain evidence="1 2">MWE-103</strain>
    </source>
</reference>
<comment type="caution">
    <text evidence="1">The sequence shown here is derived from an EMBL/GenBank/DDBJ whole genome shotgun (WGS) entry which is preliminary data.</text>
</comment>
<proteinExistence type="predicted"/>
<dbReference type="EMBL" id="JAGGDJ010000042">
    <property type="protein sequence ID" value="MBO7747931.1"/>
    <property type="molecule type" value="Genomic_DNA"/>
</dbReference>
<protein>
    <submittedName>
        <fullName evidence="1">Flagellar hook-length control protein FliK</fullName>
    </submittedName>
</protein>
<evidence type="ECO:0000313" key="2">
    <source>
        <dbReference type="Proteomes" id="UP000670947"/>
    </source>
</evidence>
<sequence>MQARNAALPGAPTAGMPLLDLPGDSGKLSATESLKSALMSVAASNDVPPAIRDAAQQLVSHITGQQLLMTPEKNGALFSHMTLFLPLNGPDGSQTASVHIQTRRGRKGELDGDNCRLLFDLRMHTLGDTVVDVQVVNKIVNLQLWNDHPATERLLETSRGELDEALSKAGYALLTLRAEPMPERMAERLNGQDGTKATADGLEWAAKPYKGVDIRV</sequence>
<organism evidence="1 2">
    <name type="scientific">Paenibacillus artemisiicola</name>
    <dbReference type="NCBI Taxonomy" id="1172618"/>
    <lineage>
        <taxon>Bacteria</taxon>
        <taxon>Bacillati</taxon>
        <taxon>Bacillota</taxon>
        <taxon>Bacilli</taxon>
        <taxon>Bacillales</taxon>
        <taxon>Paenibacillaceae</taxon>
        <taxon>Paenibacillus</taxon>
    </lineage>
</organism>
<name>A0ABS3WHY3_9BACL</name>
<keyword evidence="1" id="KW-0282">Flagellum</keyword>
<keyword evidence="2" id="KW-1185">Reference proteome</keyword>
<keyword evidence="1" id="KW-0966">Cell projection</keyword>
<accession>A0ABS3WHY3</accession>
<dbReference type="RefSeq" id="WP_208850541.1">
    <property type="nucleotide sequence ID" value="NZ_JAGGDJ010000042.1"/>
</dbReference>